<evidence type="ECO:0000256" key="1">
    <source>
        <dbReference type="ARBA" id="ARBA00006678"/>
    </source>
</evidence>
<evidence type="ECO:0000259" key="9">
    <source>
        <dbReference type="Pfam" id="PF03725"/>
    </source>
</evidence>
<dbReference type="SUPFAM" id="SSF55666">
    <property type="entry name" value="Ribonuclease PH domain 2-like"/>
    <property type="match status" value="1"/>
</dbReference>
<proteinExistence type="inferred from homology"/>
<name>A0A1F4TKL2_UNCSA</name>
<dbReference type="PROSITE" id="PS01277">
    <property type="entry name" value="RIBONUCLEASE_PH"/>
    <property type="match status" value="1"/>
</dbReference>
<dbReference type="AlphaFoldDB" id="A0A1F4TKL2"/>
<evidence type="ECO:0000256" key="6">
    <source>
        <dbReference type="ARBA" id="ARBA00022884"/>
    </source>
</evidence>
<dbReference type="InterPro" id="IPR050080">
    <property type="entry name" value="RNase_PH"/>
</dbReference>
<comment type="similarity">
    <text evidence="1 7">Belongs to the RNase PH family.</text>
</comment>
<dbReference type="HAMAP" id="MF_00564">
    <property type="entry name" value="RNase_PH"/>
    <property type="match status" value="1"/>
</dbReference>
<keyword evidence="6" id="KW-0694">RNA-binding</keyword>
<dbReference type="InterPro" id="IPR002381">
    <property type="entry name" value="RNase_PH_bac-type"/>
</dbReference>
<dbReference type="GO" id="GO:0031125">
    <property type="term" value="P:rRNA 3'-end processing"/>
    <property type="evidence" value="ECO:0007669"/>
    <property type="project" value="UniProtKB-ARBA"/>
</dbReference>
<keyword evidence="4 7" id="KW-0819">tRNA processing</keyword>
<feature type="domain" description="Exoribonuclease phosphorolytic" evidence="8">
    <location>
        <begin position="12"/>
        <end position="141"/>
    </location>
</feature>
<dbReference type="InterPro" id="IPR036345">
    <property type="entry name" value="ExoRNase_PH_dom2_sf"/>
</dbReference>
<dbReference type="EC" id="2.7.7.56" evidence="7"/>
<dbReference type="Gene3D" id="3.30.230.70">
    <property type="entry name" value="GHMP Kinase, N-terminal domain"/>
    <property type="match status" value="1"/>
</dbReference>
<dbReference type="InterPro" id="IPR001247">
    <property type="entry name" value="ExoRNase_PH_dom1"/>
</dbReference>
<dbReference type="PANTHER" id="PTHR11953">
    <property type="entry name" value="EXOSOME COMPLEX COMPONENT"/>
    <property type="match status" value="1"/>
</dbReference>
<dbReference type="SUPFAM" id="SSF54211">
    <property type="entry name" value="Ribosomal protein S5 domain 2-like"/>
    <property type="match status" value="1"/>
</dbReference>
<evidence type="ECO:0000256" key="3">
    <source>
        <dbReference type="ARBA" id="ARBA00022555"/>
    </source>
</evidence>
<keyword evidence="5 7" id="KW-0548">Nucleotidyltransferase</keyword>
<dbReference type="PANTHER" id="PTHR11953:SF0">
    <property type="entry name" value="EXOSOME COMPLEX COMPONENT RRP41"/>
    <property type="match status" value="1"/>
</dbReference>
<evidence type="ECO:0000259" key="8">
    <source>
        <dbReference type="Pfam" id="PF01138"/>
    </source>
</evidence>
<dbReference type="NCBIfam" id="TIGR01966">
    <property type="entry name" value="RNasePH"/>
    <property type="match status" value="1"/>
</dbReference>
<accession>A0A1F4TKL2</accession>
<evidence type="ECO:0000313" key="11">
    <source>
        <dbReference type="Proteomes" id="UP000177309"/>
    </source>
</evidence>
<gene>
    <name evidence="7" type="primary">rph</name>
    <name evidence="10" type="ORF">A2462_07405</name>
</gene>
<evidence type="ECO:0000256" key="2">
    <source>
        <dbReference type="ARBA" id="ARBA00022552"/>
    </source>
</evidence>
<dbReference type="CDD" id="cd11362">
    <property type="entry name" value="RNase_PH_bact"/>
    <property type="match status" value="1"/>
</dbReference>
<dbReference type="Pfam" id="PF03725">
    <property type="entry name" value="RNase_PH_C"/>
    <property type="match status" value="1"/>
</dbReference>
<dbReference type="GO" id="GO:0016075">
    <property type="term" value="P:rRNA catabolic process"/>
    <property type="evidence" value="ECO:0007669"/>
    <property type="project" value="UniProtKB-UniRule"/>
</dbReference>
<keyword evidence="3 7" id="KW-0820">tRNA-binding</keyword>
<keyword evidence="7" id="KW-0808">Transferase</keyword>
<dbReference type="InterPro" id="IPR018336">
    <property type="entry name" value="RNase_PH_CS"/>
</dbReference>
<dbReference type="GO" id="GO:0008033">
    <property type="term" value="P:tRNA processing"/>
    <property type="evidence" value="ECO:0007669"/>
    <property type="project" value="UniProtKB-UniRule"/>
</dbReference>
<evidence type="ECO:0000313" key="10">
    <source>
        <dbReference type="EMBL" id="OGC33236.1"/>
    </source>
</evidence>
<protein>
    <recommendedName>
        <fullName evidence="7">Ribonuclease PH</fullName>
        <shortName evidence="7">RNase PH</shortName>
        <ecNumber evidence="7">2.7.7.56</ecNumber>
    </recommendedName>
    <alternativeName>
        <fullName evidence="7">tRNA nucleotidyltransferase</fullName>
    </alternativeName>
</protein>
<comment type="subunit">
    <text evidence="7">Homohexameric ring arranged as a trimer of dimers.</text>
</comment>
<dbReference type="EMBL" id="MEUI01000038">
    <property type="protein sequence ID" value="OGC33236.1"/>
    <property type="molecule type" value="Genomic_DNA"/>
</dbReference>
<comment type="caution">
    <text evidence="10">The sequence shown here is derived from an EMBL/GenBank/DDBJ whole genome shotgun (WGS) entry which is preliminary data.</text>
</comment>
<dbReference type="Proteomes" id="UP000177309">
    <property type="component" value="Unassembled WGS sequence"/>
</dbReference>
<sequence>MKRADGRSVKSLRPVIITRNFLKYPEGSVLIEMGNTKVICTASVVDKVPPFKKNSGSGWVTAEYAMLPRATNQRSNRDNAYGHAKGRTHEIQRLIGRSLRAVTDLNKLGERTIHIDCDVIQADGGTRTASITGAFVALKDAIAFLRKERKLNVDPISEYVAAISVGVVKGIPLLDLAYCEDVDADVDMNVVMTESGKFIEVQGTAEHEPFSKELLDQMLDLSKDGIAQLIKKQRGLFKK</sequence>
<organism evidence="10 11">
    <name type="scientific">candidate division WOR-1 bacterium RIFOXYC2_FULL_41_25</name>
    <dbReference type="NCBI Taxonomy" id="1802586"/>
    <lineage>
        <taxon>Bacteria</taxon>
        <taxon>Bacillati</taxon>
        <taxon>Saganbacteria</taxon>
    </lineage>
</organism>
<keyword evidence="2 7" id="KW-0698">rRNA processing</keyword>
<feature type="binding site" evidence="7">
    <location>
        <position position="87"/>
    </location>
    <ligand>
        <name>phosphate</name>
        <dbReference type="ChEBI" id="CHEBI:43474"/>
        <note>substrate</note>
    </ligand>
</feature>
<dbReference type="GO" id="GO:0000049">
    <property type="term" value="F:tRNA binding"/>
    <property type="evidence" value="ECO:0007669"/>
    <property type="project" value="UniProtKB-UniRule"/>
</dbReference>
<reference evidence="10 11" key="1">
    <citation type="journal article" date="2016" name="Nat. Commun.">
        <title>Thousands of microbial genomes shed light on interconnected biogeochemical processes in an aquifer system.</title>
        <authorList>
            <person name="Anantharaman K."/>
            <person name="Brown C.T."/>
            <person name="Hug L.A."/>
            <person name="Sharon I."/>
            <person name="Castelle C.J."/>
            <person name="Probst A.J."/>
            <person name="Thomas B.C."/>
            <person name="Singh A."/>
            <person name="Wilkins M.J."/>
            <person name="Karaoz U."/>
            <person name="Brodie E.L."/>
            <person name="Williams K.H."/>
            <person name="Hubbard S.S."/>
            <person name="Banfield J.F."/>
        </authorList>
    </citation>
    <scope>NUCLEOTIDE SEQUENCE [LARGE SCALE GENOMIC DNA]</scope>
</reference>
<comment type="function">
    <text evidence="7">Phosphorolytic 3'-5' exoribonuclease that plays an important role in tRNA 3'-end maturation. Removes nucleotide residues following the 3'-CCA terminus of tRNAs; can also add nucleotides to the ends of RNA molecules by using nucleoside diphosphates as substrates, but this may not be physiologically important. Probably plays a role in initiation of 16S rRNA degradation (leading to ribosome degradation) during starvation.</text>
</comment>
<evidence type="ECO:0000256" key="5">
    <source>
        <dbReference type="ARBA" id="ARBA00022695"/>
    </source>
</evidence>
<feature type="domain" description="Exoribonuclease phosphorolytic" evidence="9">
    <location>
        <begin position="159"/>
        <end position="224"/>
    </location>
</feature>
<feature type="binding site" evidence="7">
    <location>
        <begin position="125"/>
        <end position="127"/>
    </location>
    <ligand>
        <name>phosphate</name>
        <dbReference type="ChEBI" id="CHEBI:43474"/>
        <note>substrate</note>
    </ligand>
</feature>
<evidence type="ECO:0000256" key="7">
    <source>
        <dbReference type="HAMAP-Rule" id="MF_00564"/>
    </source>
</evidence>
<comment type="catalytic activity">
    <reaction evidence="7">
        <text>tRNA(n+1) + phosphate = tRNA(n) + a ribonucleoside 5'-diphosphate</text>
        <dbReference type="Rhea" id="RHEA:10628"/>
        <dbReference type="Rhea" id="RHEA-COMP:17343"/>
        <dbReference type="Rhea" id="RHEA-COMP:17344"/>
        <dbReference type="ChEBI" id="CHEBI:43474"/>
        <dbReference type="ChEBI" id="CHEBI:57930"/>
        <dbReference type="ChEBI" id="CHEBI:173114"/>
        <dbReference type="EC" id="2.7.7.56"/>
    </reaction>
</comment>
<dbReference type="InterPro" id="IPR015847">
    <property type="entry name" value="ExoRNase_PH_dom2"/>
</dbReference>
<dbReference type="Pfam" id="PF01138">
    <property type="entry name" value="RNase_PH"/>
    <property type="match status" value="1"/>
</dbReference>
<dbReference type="FunFam" id="3.30.230.70:FF:000003">
    <property type="entry name" value="Ribonuclease PH"/>
    <property type="match status" value="1"/>
</dbReference>
<dbReference type="InterPro" id="IPR027408">
    <property type="entry name" value="PNPase/RNase_PH_dom_sf"/>
</dbReference>
<evidence type="ECO:0000256" key="4">
    <source>
        <dbReference type="ARBA" id="ARBA00022694"/>
    </source>
</evidence>
<dbReference type="GO" id="GO:0009022">
    <property type="term" value="F:tRNA nucleotidyltransferase activity"/>
    <property type="evidence" value="ECO:0007669"/>
    <property type="project" value="UniProtKB-UniRule"/>
</dbReference>
<dbReference type="InterPro" id="IPR020568">
    <property type="entry name" value="Ribosomal_Su5_D2-typ_SF"/>
</dbReference>
<dbReference type="GO" id="GO:0000175">
    <property type="term" value="F:3'-5'-RNA exonuclease activity"/>
    <property type="evidence" value="ECO:0007669"/>
    <property type="project" value="UniProtKB-UniRule"/>
</dbReference>